<feature type="compositionally biased region" description="Pro residues" evidence="1">
    <location>
        <begin position="169"/>
        <end position="216"/>
    </location>
</feature>
<feature type="compositionally biased region" description="Pro residues" evidence="1">
    <location>
        <begin position="117"/>
        <end position="144"/>
    </location>
</feature>
<dbReference type="InterPro" id="IPR016140">
    <property type="entry name" value="Bifunc_inhib/LTP/seed_store"/>
</dbReference>
<protein>
    <recommendedName>
        <fullName evidence="3">Bifunctional inhibitor/plant lipid transfer protein/seed storage helical domain-containing protein</fullName>
    </recommendedName>
</protein>
<reference evidence="4" key="1">
    <citation type="submission" date="2021-08" db="EMBL/GenBank/DDBJ databases">
        <title>WGS assembly of Ceratopteris richardii.</title>
        <authorList>
            <person name="Marchant D.B."/>
            <person name="Chen G."/>
            <person name="Jenkins J."/>
            <person name="Shu S."/>
            <person name="Leebens-Mack J."/>
            <person name="Grimwood J."/>
            <person name="Schmutz J."/>
            <person name="Soltis P."/>
            <person name="Soltis D."/>
            <person name="Chen Z.-H."/>
        </authorList>
    </citation>
    <scope>NUCLEOTIDE SEQUENCE</scope>
    <source>
        <strain evidence="4">Whitten #5841</strain>
        <tissue evidence="4">Leaf</tissue>
    </source>
</reference>
<dbReference type="Pfam" id="PF14368">
    <property type="entry name" value="LTP_2"/>
    <property type="match status" value="1"/>
</dbReference>
<feature type="compositionally biased region" description="Pro residues" evidence="1">
    <location>
        <begin position="224"/>
        <end position="234"/>
    </location>
</feature>
<evidence type="ECO:0000313" key="5">
    <source>
        <dbReference type="Proteomes" id="UP000825935"/>
    </source>
</evidence>
<evidence type="ECO:0000259" key="3">
    <source>
        <dbReference type="Pfam" id="PF14368"/>
    </source>
</evidence>
<dbReference type="CDD" id="cd00010">
    <property type="entry name" value="AAI_LTSS"/>
    <property type="match status" value="1"/>
</dbReference>
<evidence type="ECO:0000256" key="2">
    <source>
        <dbReference type="SAM" id="SignalP"/>
    </source>
</evidence>
<feature type="chain" id="PRO_5035833821" description="Bifunctional inhibitor/plant lipid transfer protein/seed storage helical domain-containing protein" evidence="2">
    <location>
        <begin position="27"/>
        <end position="270"/>
    </location>
</feature>
<feature type="region of interest" description="Disordered" evidence="1">
    <location>
        <begin position="108"/>
        <end position="238"/>
    </location>
</feature>
<dbReference type="EMBL" id="CM035410">
    <property type="protein sequence ID" value="KAH7436731.1"/>
    <property type="molecule type" value="Genomic_DNA"/>
</dbReference>
<comment type="caution">
    <text evidence="4">The sequence shown here is derived from an EMBL/GenBank/DDBJ whole genome shotgun (WGS) entry which is preliminary data.</text>
</comment>
<sequence>MRSVTQTFVSVLLALCLVLLQRATMALPTQECINSFGAAATPCDADAKSAACCTALGAMFSSYPTCLCDVIAAVFASNPNYQLNRTQLREMIVQCGLDVSASDTSCLPTLDGASPPTVAPPTTPAPLPSPPTVAPPTTPAPLPSPSTITMSPPTSPVTAPSTAPEVPNSTPPSPITIPSPPPPVLKSPPPPPAQNFEYPSPPPITRQSRSPPPPPDSSSTLLDSPPPPPEPITPPSSIIGAALRNGQYCISPNLNTACYVVFALLGILLY</sequence>
<evidence type="ECO:0000313" key="4">
    <source>
        <dbReference type="EMBL" id="KAH7436731.1"/>
    </source>
</evidence>
<feature type="signal peptide" evidence="2">
    <location>
        <begin position="1"/>
        <end position="26"/>
    </location>
</feature>
<accession>A0A8T2UKQ4</accession>
<keyword evidence="5" id="KW-1185">Reference proteome</keyword>
<feature type="compositionally biased region" description="Low complexity" evidence="1">
    <location>
        <begin position="145"/>
        <end position="168"/>
    </location>
</feature>
<keyword evidence="2" id="KW-0732">Signal</keyword>
<organism evidence="4 5">
    <name type="scientific">Ceratopteris richardii</name>
    <name type="common">Triangle waterfern</name>
    <dbReference type="NCBI Taxonomy" id="49495"/>
    <lineage>
        <taxon>Eukaryota</taxon>
        <taxon>Viridiplantae</taxon>
        <taxon>Streptophyta</taxon>
        <taxon>Embryophyta</taxon>
        <taxon>Tracheophyta</taxon>
        <taxon>Polypodiopsida</taxon>
        <taxon>Polypodiidae</taxon>
        <taxon>Polypodiales</taxon>
        <taxon>Pteridineae</taxon>
        <taxon>Pteridaceae</taxon>
        <taxon>Parkerioideae</taxon>
        <taxon>Ceratopteris</taxon>
    </lineage>
</organism>
<name>A0A8T2UKQ4_CERRI</name>
<feature type="domain" description="Bifunctional inhibitor/plant lipid transfer protein/seed storage helical" evidence="3">
    <location>
        <begin position="44"/>
        <end position="103"/>
    </location>
</feature>
<evidence type="ECO:0000256" key="1">
    <source>
        <dbReference type="SAM" id="MobiDB-lite"/>
    </source>
</evidence>
<dbReference type="AlphaFoldDB" id="A0A8T2UKQ4"/>
<gene>
    <name evidence="4" type="ORF">KP509_05G033200</name>
</gene>
<dbReference type="Proteomes" id="UP000825935">
    <property type="component" value="Chromosome 5"/>
</dbReference>
<proteinExistence type="predicted"/>
<dbReference type="PRINTS" id="PR01217">
    <property type="entry name" value="PRICHEXTENSN"/>
</dbReference>